<evidence type="ECO:0000313" key="3">
    <source>
        <dbReference type="EMBL" id="KZV99359.1"/>
    </source>
</evidence>
<gene>
    <name evidence="3" type="ORF">EXIGLDRAFT_725313</name>
</gene>
<dbReference type="InParanoid" id="A0A166BA81"/>
<keyword evidence="1" id="KW-0175">Coiled coil</keyword>
<keyword evidence="2" id="KW-1133">Transmembrane helix</keyword>
<accession>A0A166BA81</accession>
<feature type="transmembrane region" description="Helical" evidence="2">
    <location>
        <begin position="200"/>
        <end position="221"/>
    </location>
</feature>
<protein>
    <recommendedName>
        <fullName evidence="5">Transmembrane protein</fullName>
    </recommendedName>
</protein>
<dbReference type="EMBL" id="KV425910">
    <property type="protein sequence ID" value="KZV99359.1"/>
    <property type="molecule type" value="Genomic_DNA"/>
</dbReference>
<keyword evidence="2" id="KW-0472">Membrane</keyword>
<keyword evidence="4" id="KW-1185">Reference proteome</keyword>
<evidence type="ECO:0008006" key="5">
    <source>
        <dbReference type="Google" id="ProtNLM"/>
    </source>
</evidence>
<dbReference type="Proteomes" id="UP000077266">
    <property type="component" value="Unassembled WGS sequence"/>
</dbReference>
<feature type="transmembrane region" description="Helical" evidence="2">
    <location>
        <begin position="85"/>
        <end position="104"/>
    </location>
</feature>
<feature type="transmembrane region" description="Helical" evidence="2">
    <location>
        <begin position="233"/>
        <end position="254"/>
    </location>
</feature>
<keyword evidence="2" id="KW-0812">Transmembrane</keyword>
<proteinExistence type="predicted"/>
<evidence type="ECO:0000256" key="1">
    <source>
        <dbReference type="SAM" id="Coils"/>
    </source>
</evidence>
<organism evidence="3 4">
    <name type="scientific">Exidia glandulosa HHB12029</name>
    <dbReference type="NCBI Taxonomy" id="1314781"/>
    <lineage>
        <taxon>Eukaryota</taxon>
        <taxon>Fungi</taxon>
        <taxon>Dikarya</taxon>
        <taxon>Basidiomycota</taxon>
        <taxon>Agaricomycotina</taxon>
        <taxon>Agaricomycetes</taxon>
        <taxon>Auriculariales</taxon>
        <taxon>Exidiaceae</taxon>
        <taxon>Exidia</taxon>
    </lineage>
</organism>
<name>A0A166BA81_EXIGL</name>
<dbReference type="AlphaFoldDB" id="A0A166BA81"/>
<sequence length="322" mass="36846">MALRLERPSDDKRRSERSEFVAALDRERALGRVSQKDRDLLVRIYDAAPSPDNVSRIRLVGAGLGGGLAYMLARRRGWVGFRRGLAIGSAAFVGAIGGLTVLHYNSSSPVLQSLGNLDRERWLDIQKRYRELQRPHRREVVQSQEQEQEAVVLEQQQVLPTLKVKIVDPVWNSFMQDEVAAGRLTQHDSELAQILSLGTIVVYTLYTPITMVLGGALGFVYAVRYKRLRGWRVAGPTVLMATIFTPVPIGIWLVKSSIFCRALAQCDEPESVFNVVQRYQRRYREKETPAGSADAERQQLQWEKFRQELLEKEREREREKRK</sequence>
<evidence type="ECO:0000313" key="4">
    <source>
        <dbReference type="Proteomes" id="UP000077266"/>
    </source>
</evidence>
<feature type="coiled-coil region" evidence="1">
    <location>
        <begin position="295"/>
        <end position="322"/>
    </location>
</feature>
<evidence type="ECO:0000256" key="2">
    <source>
        <dbReference type="SAM" id="Phobius"/>
    </source>
</evidence>
<reference evidence="3 4" key="1">
    <citation type="journal article" date="2016" name="Mol. Biol. Evol.">
        <title>Comparative Genomics of Early-Diverging Mushroom-Forming Fungi Provides Insights into the Origins of Lignocellulose Decay Capabilities.</title>
        <authorList>
            <person name="Nagy L.G."/>
            <person name="Riley R."/>
            <person name="Tritt A."/>
            <person name="Adam C."/>
            <person name="Daum C."/>
            <person name="Floudas D."/>
            <person name="Sun H."/>
            <person name="Yadav J.S."/>
            <person name="Pangilinan J."/>
            <person name="Larsson K.H."/>
            <person name="Matsuura K."/>
            <person name="Barry K."/>
            <person name="Labutti K."/>
            <person name="Kuo R."/>
            <person name="Ohm R.A."/>
            <person name="Bhattacharya S.S."/>
            <person name="Shirouzu T."/>
            <person name="Yoshinaga Y."/>
            <person name="Martin F.M."/>
            <person name="Grigoriev I.V."/>
            <person name="Hibbett D.S."/>
        </authorList>
    </citation>
    <scope>NUCLEOTIDE SEQUENCE [LARGE SCALE GENOMIC DNA]</scope>
    <source>
        <strain evidence="3 4">HHB12029</strain>
    </source>
</reference>